<reference evidence="3" key="1">
    <citation type="submission" date="2017-08" db="EMBL/GenBank/DDBJ databases">
        <title>Mesorhizobium wenxinae sp. nov., a novel rhizobial species isolated from root nodules of chickpea (Cicer arietinum L.).</title>
        <authorList>
            <person name="Zhang J."/>
        </authorList>
    </citation>
    <scope>NUCLEOTIDE SEQUENCE [LARGE SCALE GENOMIC DNA]</scope>
    <source>
        <strain evidence="3">USDA 3392</strain>
    </source>
</reference>
<organism evidence="2 3">
    <name type="scientific">Mesorhizobium mediterraneum</name>
    <dbReference type="NCBI Taxonomy" id="43617"/>
    <lineage>
        <taxon>Bacteria</taxon>
        <taxon>Pseudomonadati</taxon>
        <taxon>Pseudomonadota</taxon>
        <taxon>Alphaproteobacteria</taxon>
        <taxon>Hyphomicrobiales</taxon>
        <taxon>Phyllobacteriaceae</taxon>
        <taxon>Mesorhizobium</taxon>
    </lineage>
</organism>
<feature type="compositionally biased region" description="Basic and acidic residues" evidence="1">
    <location>
        <begin position="93"/>
        <end position="102"/>
    </location>
</feature>
<comment type="caution">
    <text evidence="2">The sequence shown here is derived from an EMBL/GenBank/DDBJ whole genome shotgun (WGS) entry which is preliminary data.</text>
</comment>
<dbReference type="EMBL" id="NPKI01000001">
    <property type="protein sequence ID" value="PAQ04301.1"/>
    <property type="molecule type" value="Genomic_DNA"/>
</dbReference>
<sequence>MTRSRVTALRLILDNAGLTKPPSAGLALPCQSGEDRESGGQAEKRKGDHQPEGPVLQAEGRSTESPFHAYHGCGARLAYDRDSPKASPIKGVGRFDDLDPRR</sequence>
<feature type="region of interest" description="Disordered" evidence="1">
    <location>
        <begin position="16"/>
        <end position="102"/>
    </location>
</feature>
<evidence type="ECO:0000313" key="3">
    <source>
        <dbReference type="Proteomes" id="UP000216215"/>
    </source>
</evidence>
<name>A0AB36RIV7_9HYPH</name>
<keyword evidence="3" id="KW-1185">Reference proteome</keyword>
<accession>A0AB36RIV7</accession>
<protein>
    <submittedName>
        <fullName evidence="2">Uncharacterized protein</fullName>
    </submittedName>
</protein>
<proteinExistence type="predicted"/>
<dbReference type="AlphaFoldDB" id="A0AB36RIV7"/>
<dbReference type="Proteomes" id="UP000216215">
    <property type="component" value="Unassembled WGS sequence"/>
</dbReference>
<gene>
    <name evidence="2" type="ORF">CIT25_00195</name>
</gene>
<feature type="compositionally biased region" description="Basic and acidic residues" evidence="1">
    <location>
        <begin position="33"/>
        <end position="51"/>
    </location>
</feature>
<evidence type="ECO:0000313" key="2">
    <source>
        <dbReference type="EMBL" id="PAQ04301.1"/>
    </source>
</evidence>
<evidence type="ECO:0000256" key="1">
    <source>
        <dbReference type="SAM" id="MobiDB-lite"/>
    </source>
</evidence>